<evidence type="ECO:0000313" key="12">
    <source>
        <dbReference type="Proteomes" id="UP000694413"/>
    </source>
</evidence>
<organism evidence="11 12">
    <name type="scientific">Zonotrichia albicollis</name>
    <name type="common">White-throated sparrow</name>
    <name type="synonym">Fringilla albicollis</name>
    <dbReference type="NCBI Taxonomy" id="44394"/>
    <lineage>
        <taxon>Eukaryota</taxon>
        <taxon>Metazoa</taxon>
        <taxon>Chordata</taxon>
        <taxon>Craniata</taxon>
        <taxon>Vertebrata</taxon>
        <taxon>Euteleostomi</taxon>
        <taxon>Archelosauria</taxon>
        <taxon>Archosauria</taxon>
        <taxon>Dinosauria</taxon>
        <taxon>Saurischia</taxon>
        <taxon>Theropoda</taxon>
        <taxon>Coelurosauria</taxon>
        <taxon>Aves</taxon>
        <taxon>Neognathae</taxon>
        <taxon>Neoaves</taxon>
        <taxon>Telluraves</taxon>
        <taxon>Australaves</taxon>
        <taxon>Passeriformes</taxon>
        <taxon>Passerellidae</taxon>
        <taxon>Zonotrichia</taxon>
    </lineage>
</organism>
<evidence type="ECO:0000256" key="6">
    <source>
        <dbReference type="ARBA" id="ARBA00023180"/>
    </source>
</evidence>
<keyword evidence="2" id="KW-0732">Signal</keyword>
<evidence type="ECO:0000256" key="5">
    <source>
        <dbReference type="ARBA" id="ARBA00023098"/>
    </source>
</evidence>
<keyword evidence="5" id="KW-0443">Lipid metabolism</keyword>
<dbReference type="FunFam" id="3.40.50.1820:FF:000057">
    <property type="entry name" value="Lipase"/>
    <property type="match status" value="1"/>
</dbReference>
<keyword evidence="3 7" id="KW-0378">Hydrolase</keyword>
<dbReference type="InterPro" id="IPR029058">
    <property type="entry name" value="AB_hydrolase_fold"/>
</dbReference>
<evidence type="ECO:0000256" key="7">
    <source>
        <dbReference type="PIRNR" id="PIRNR000862"/>
    </source>
</evidence>
<dbReference type="Gene3D" id="3.40.50.1820">
    <property type="entry name" value="alpha/beta hydrolase"/>
    <property type="match status" value="1"/>
</dbReference>
<dbReference type="InterPro" id="IPR006693">
    <property type="entry name" value="AB_hydrolase_lipase"/>
</dbReference>
<feature type="active site" description="Charge relay system" evidence="8">
    <location>
        <position position="375"/>
    </location>
</feature>
<evidence type="ECO:0000259" key="10">
    <source>
        <dbReference type="Pfam" id="PF04083"/>
    </source>
</evidence>
<feature type="active site" description="Nucleophile" evidence="8">
    <location>
        <position position="216"/>
    </location>
</feature>
<dbReference type="SUPFAM" id="SSF53474">
    <property type="entry name" value="alpha/beta-Hydrolases"/>
    <property type="match status" value="1"/>
</dbReference>
<evidence type="ECO:0000256" key="2">
    <source>
        <dbReference type="ARBA" id="ARBA00022729"/>
    </source>
</evidence>
<feature type="region of interest" description="Disordered" evidence="9">
    <location>
        <begin position="38"/>
        <end position="69"/>
    </location>
</feature>
<evidence type="ECO:0000256" key="4">
    <source>
        <dbReference type="ARBA" id="ARBA00022963"/>
    </source>
</evidence>
<proteinExistence type="inferred from homology"/>
<reference evidence="11" key="2">
    <citation type="submission" date="2025-09" db="UniProtKB">
        <authorList>
            <consortium name="Ensembl"/>
        </authorList>
    </citation>
    <scope>IDENTIFICATION</scope>
</reference>
<dbReference type="GO" id="GO:0016042">
    <property type="term" value="P:lipid catabolic process"/>
    <property type="evidence" value="ECO:0007669"/>
    <property type="project" value="UniProtKB-KW"/>
</dbReference>
<evidence type="ECO:0000256" key="1">
    <source>
        <dbReference type="ARBA" id="ARBA00010701"/>
    </source>
</evidence>
<evidence type="ECO:0000313" key="11">
    <source>
        <dbReference type="Ensembl" id="ENSZALP00000005713.1"/>
    </source>
</evidence>
<feature type="domain" description="Partial AB-hydrolase lipase" evidence="10">
    <location>
        <begin position="83"/>
        <end position="141"/>
    </location>
</feature>
<dbReference type="InterPro" id="IPR025483">
    <property type="entry name" value="Lipase_euk"/>
</dbReference>
<dbReference type="PANTHER" id="PTHR11005">
    <property type="entry name" value="LYSOSOMAL ACID LIPASE-RELATED"/>
    <property type="match status" value="1"/>
</dbReference>
<feature type="active site" description="Charge relay system" evidence="8">
    <location>
        <position position="404"/>
    </location>
</feature>
<dbReference type="GO" id="GO:0016788">
    <property type="term" value="F:hydrolase activity, acting on ester bonds"/>
    <property type="evidence" value="ECO:0007669"/>
    <property type="project" value="InterPro"/>
</dbReference>
<keyword evidence="6" id="KW-0325">Glycoprotein</keyword>
<accession>A0A8D2MAL3</accession>
<protein>
    <recommendedName>
        <fullName evidence="7">Lipase</fullName>
    </recommendedName>
</protein>
<keyword evidence="12" id="KW-1185">Reference proteome</keyword>
<dbReference type="Ensembl" id="ENSZALT00000008428.1">
    <property type="protein sequence ID" value="ENSZALP00000005713.1"/>
    <property type="gene ID" value="ENSZALG00000005252.1"/>
</dbReference>
<dbReference type="AlphaFoldDB" id="A0A8D2MAL3"/>
<dbReference type="PIRSF" id="PIRSF000862">
    <property type="entry name" value="Steryl_ester_lip"/>
    <property type="match status" value="1"/>
</dbReference>
<evidence type="ECO:0000256" key="9">
    <source>
        <dbReference type="SAM" id="MobiDB-lite"/>
    </source>
</evidence>
<reference evidence="11" key="1">
    <citation type="submission" date="2025-08" db="UniProtKB">
        <authorList>
            <consortium name="Ensembl"/>
        </authorList>
    </citation>
    <scope>IDENTIFICATION</scope>
</reference>
<gene>
    <name evidence="11" type="primary">LOC102063569</name>
</gene>
<sequence length="429" mass="48675">MFCIFRLIPCQEAAGRAKRSFPSGVWWDELVPLIPLHQASPGAGENPQCPPWGPQGSQPRQVTPPAGTNPFVTALSGNTARGEIVRYHGYPYEEHEVLTEDGYFLTLQRIPHGRGSPGTPKAVVLLQHGLVLEGSNWVTNLPNTSLGFILADAGYDVWIGNSRGNSWSRKHQEFEFHQQEYSAYSFHEMAMYDLPASINYILQRTGQEQLYYVAYSQGTTTGFIAFSSIPELDRKIKMFFALAPITVNSHMKSPLVRVFDLPEALIKVCPQHRWGVRGRRDWEAHLRQAGLLHHLHLPALGVCVCSRMDVYLARYPDSTSLKNMLHWRQVTPPPPGHTLNFWPALCLPPVLQSTPPFYELENMKTPLAAWYGGKDWISAPEDVNITLPRISNVAYKKYIPEFVHFDFLWGKQVYEQVYKEMLDLMEKGA</sequence>
<comment type="similarity">
    <text evidence="1 7">Belongs to the AB hydrolase superfamily. Lipase family.</text>
</comment>
<dbReference type="Proteomes" id="UP000694413">
    <property type="component" value="Unassembled WGS sequence"/>
</dbReference>
<dbReference type="Pfam" id="PF04083">
    <property type="entry name" value="Abhydro_lipase"/>
    <property type="match status" value="1"/>
</dbReference>
<keyword evidence="4 7" id="KW-0442">Lipid degradation</keyword>
<evidence type="ECO:0000256" key="3">
    <source>
        <dbReference type="ARBA" id="ARBA00022801"/>
    </source>
</evidence>
<evidence type="ECO:0000256" key="8">
    <source>
        <dbReference type="PIRSR" id="PIRSR000862-1"/>
    </source>
</evidence>
<name>A0A8D2MAL3_ZONAL</name>